<dbReference type="EMBL" id="LIAE01010291">
    <property type="protein sequence ID" value="PAV63916.1"/>
    <property type="molecule type" value="Genomic_DNA"/>
</dbReference>
<dbReference type="GO" id="GO:0030172">
    <property type="term" value="F:troponin C binding"/>
    <property type="evidence" value="ECO:0007669"/>
    <property type="project" value="UniProtKB-ARBA"/>
</dbReference>
<accession>A0A2A2JQ29</accession>
<comment type="similarity">
    <text evidence="1">Belongs to the troponin I family.</text>
</comment>
<keyword evidence="2" id="KW-0514">Muscle protein</keyword>
<dbReference type="FunFam" id="1.20.5.350:FF:000005">
    <property type="entry name" value="Troponin I 1"/>
    <property type="match status" value="1"/>
</dbReference>
<evidence type="ECO:0000313" key="7">
    <source>
        <dbReference type="Proteomes" id="UP000218231"/>
    </source>
</evidence>
<dbReference type="PANTHER" id="PTHR13738">
    <property type="entry name" value="TROPONIN I"/>
    <property type="match status" value="1"/>
</dbReference>
<evidence type="ECO:0008006" key="8">
    <source>
        <dbReference type="Google" id="ProtNLM"/>
    </source>
</evidence>
<protein>
    <recommendedName>
        <fullName evidence="8">Troponin I 4</fullName>
    </recommendedName>
</protein>
<keyword evidence="5" id="KW-0175">Coiled coil</keyword>
<evidence type="ECO:0000256" key="5">
    <source>
        <dbReference type="SAM" id="Coils"/>
    </source>
</evidence>
<dbReference type="AlphaFoldDB" id="A0A2A2JQ29"/>
<feature type="coiled-coil region" evidence="5">
    <location>
        <begin position="36"/>
        <end position="104"/>
    </location>
</feature>
<dbReference type="SUPFAM" id="SSF90250">
    <property type="entry name" value="Troponin coil-coiled subunits"/>
    <property type="match status" value="1"/>
</dbReference>
<evidence type="ECO:0000256" key="4">
    <source>
        <dbReference type="ARBA" id="ARBA00058564"/>
    </source>
</evidence>
<sequence>MSWGGETLRYGGMQSDMDEDEVCLGEDQLEYEPFQAKKIAERERKKEEVRKRLEEASRMKKAKKGFLTPERKKKLRKLLMMKAAEDLKQQQLLKEKERQRILQERIVPLPDLDGSGNLESIYNDMRDRLIELESENYDISYIVRQKDFEINELTIAVNDLRGKFVKPTLKKVSKTEGKFDKLKKKEAAKVDFRSNLKTIDKNQFAMEEASRSSLIAHRVSILGTRQTRKGRLGKVNQCFIYSPF</sequence>
<dbReference type="GO" id="GO:0005861">
    <property type="term" value="C:troponin complex"/>
    <property type="evidence" value="ECO:0007669"/>
    <property type="project" value="InterPro"/>
</dbReference>
<comment type="caution">
    <text evidence="6">The sequence shown here is derived from an EMBL/GenBank/DDBJ whole genome shotgun (WGS) entry which is preliminary data.</text>
</comment>
<keyword evidence="7" id="KW-1185">Reference proteome</keyword>
<keyword evidence="3" id="KW-0009">Actin-binding</keyword>
<dbReference type="STRING" id="2018661.A0A2A2JQ29"/>
<dbReference type="GO" id="GO:0006936">
    <property type="term" value="P:muscle contraction"/>
    <property type="evidence" value="ECO:0007669"/>
    <property type="project" value="TreeGrafter"/>
</dbReference>
<dbReference type="Gene3D" id="1.20.5.350">
    <property type="match status" value="1"/>
</dbReference>
<dbReference type="InterPro" id="IPR050875">
    <property type="entry name" value="Troponin_I"/>
</dbReference>
<evidence type="ECO:0000256" key="2">
    <source>
        <dbReference type="ARBA" id="ARBA00023179"/>
    </source>
</evidence>
<evidence type="ECO:0000256" key="3">
    <source>
        <dbReference type="ARBA" id="ARBA00023203"/>
    </source>
</evidence>
<proteinExistence type="inferred from homology"/>
<dbReference type="Pfam" id="PF00992">
    <property type="entry name" value="Troponin"/>
    <property type="match status" value="1"/>
</dbReference>
<dbReference type="Proteomes" id="UP000218231">
    <property type="component" value="Unassembled WGS sequence"/>
</dbReference>
<evidence type="ECO:0000313" key="6">
    <source>
        <dbReference type="EMBL" id="PAV63916.1"/>
    </source>
</evidence>
<name>A0A2A2JQ29_9BILA</name>
<organism evidence="6 7">
    <name type="scientific">Diploscapter pachys</name>
    <dbReference type="NCBI Taxonomy" id="2018661"/>
    <lineage>
        <taxon>Eukaryota</taxon>
        <taxon>Metazoa</taxon>
        <taxon>Ecdysozoa</taxon>
        <taxon>Nematoda</taxon>
        <taxon>Chromadorea</taxon>
        <taxon>Rhabditida</taxon>
        <taxon>Rhabditina</taxon>
        <taxon>Rhabditomorpha</taxon>
        <taxon>Rhabditoidea</taxon>
        <taxon>Rhabditidae</taxon>
        <taxon>Diploscapter</taxon>
    </lineage>
</organism>
<evidence type="ECO:0000256" key="1">
    <source>
        <dbReference type="ARBA" id="ARBA00009930"/>
    </source>
</evidence>
<reference evidence="6 7" key="1">
    <citation type="journal article" date="2017" name="Curr. Biol.">
        <title>Genome architecture and evolution of a unichromosomal asexual nematode.</title>
        <authorList>
            <person name="Fradin H."/>
            <person name="Zegar C."/>
            <person name="Gutwein M."/>
            <person name="Lucas J."/>
            <person name="Kovtun M."/>
            <person name="Corcoran D."/>
            <person name="Baugh L.R."/>
            <person name="Kiontke K."/>
            <person name="Gunsalus K."/>
            <person name="Fitch D.H."/>
            <person name="Piano F."/>
        </authorList>
    </citation>
    <scope>NUCLEOTIDE SEQUENCE [LARGE SCALE GENOMIC DNA]</scope>
    <source>
        <strain evidence="6">PF1309</strain>
    </source>
</reference>
<dbReference type="GO" id="GO:0003779">
    <property type="term" value="F:actin binding"/>
    <property type="evidence" value="ECO:0007669"/>
    <property type="project" value="UniProtKB-KW"/>
</dbReference>
<dbReference type="InterPro" id="IPR038077">
    <property type="entry name" value="Troponin_sf"/>
</dbReference>
<dbReference type="OrthoDB" id="371899at2759"/>
<comment type="function">
    <text evidence="4">Troponin I is the inhibitory subunit of troponin, the thin filament regulatory complex which confers calcium-sensitivity to muscle actomyosin ATPase activity.</text>
</comment>
<dbReference type="InterPro" id="IPR001978">
    <property type="entry name" value="Troponin"/>
</dbReference>
<gene>
    <name evidence="6" type="ORF">WR25_03286</name>
</gene>
<dbReference type="PANTHER" id="PTHR13738:SF41">
    <property type="entry name" value="TROPONIN I 4"/>
    <property type="match status" value="1"/>
</dbReference>